<sequence>MGASASKPARSAAAAASRRQYPSSPSPSTTTAVPRQQQQQPKQQQKQATRAPEAGPTYHSSEEVSSSRTQAIDLDAQDPHFAASLRSLGAVTPNPTMSNSSTFNSHARPSVFPDANNNPALLVVSSRARITKAAEQEQEAFGRPSHPGREFLDALTIRQIVSMRDRQRLSPGDIERLLRLKKGVVSRLGEKGIVSEPA</sequence>
<dbReference type="OMA" id="QFDPRRN"/>
<protein>
    <recommendedName>
        <fullName evidence="2">Helix-turn-helix domain-containing protein</fullName>
    </recommendedName>
</protein>
<name>A0A0U1M3H2_TALIS</name>
<organism evidence="3 4">
    <name type="scientific">Talaromyces islandicus</name>
    <name type="common">Penicillium islandicum</name>
    <dbReference type="NCBI Taxonomy" id="28573"/>
    <lineage>
        <taxon>Eukaryota</taxon>
        <taxon>Fungi</taxon>
        <taxon>Dikarya</taxon>
        <taxon>Ascomycota</taxon>
        <taxon>Pezizomycotina</taxon>
        <taxon>Eurotiomycetes</taxon>
        <taxon>Eurotiomycetidae</taxon>
        <taxon>Eurotiales</taxon>
        <taxon>Trichocomaceae</taxon>
        <taxon>Talaromyces</taxon>
        <taxon>Talaromyces sect. Islandici</taxon>
    </lineage>
</organism>
<feature type="compositionally biased region" description="Low complexity" evidence="1">
    <location>
        <begin position="1"/>
        <end position="47"/>
    </location>
</feature>
<evidence type="ECO:0000256" key="1">
    <source>
        <dbReference type="SAM" id="MobiDB-lite"/>
    </source>
</evidence>
<feature type="compositionally biased region" description="Polar residues" evidence="1">
    <location>
        <begin position="93"/>
        <end position="107"/>
    </location>
</feature>
<dbReference type="EMBL" id="CVMT01000007">
    <property type="protein sequence ID" value="CRG90105.1"/>
    <property type="molecule type" value="Genomic_DNA"/>
</dbReference>
<feature type="region of interest" description="Disordered" evidence="1">
    <location>
        <begin position="1"/>
        <end position="116"/>
    </location>
</feature>
<dbReference type="STRING" id="28573.A0A0U1M3H2"/>
<evidence type="ECO:0000313" key="3">
    <source>
        <dbReference type="EMBL" id="CRG90105.1"/>
    </source>
</evidence>
<dbReference type="Proteomes" id="UP000054383">
    <property type="component" value="Unassembled WGS sequence"/>
</dbReference>
<dbReference type="OrthoDB" id="4085451at2759"/>
<accession>A0A0U1M3H2</accession>
<dbReference type="AlphaFoldDB" id="A0A0U1M3H2"/>
<dbReference type="InterPro" id="IPR054448">
    <property type="entry name" value="HTH_put_ascomycetes"/>
</dbReference>
<dbReference type="Pfam" id="PF22943">
    <property type="entry name" value="HTH_68"/>
    <property type="match status" value="1"/>
</dbReference>
<reference evidence="3 4" key="1">
    <citation type="submission" date="2015-04" db="EMBL/GenBank/DDBJ databases">
        <authorList>
            <person name="Syromyatnikov M.Y."/>
            <person name="Popov V.N."/>
        </authorList>
    </citation>
    <scope>NUCLEOTIDE SEQUENCE [LARGE SCALE GENOMIC DNA]</scope>
    <source>
        <strain evidence="3">WF-38-12</strain>
    </source>
</reference>
<feature type="domain" description="Helix-turn-helix" evidence="2">
    <location>
        <begin position="151"/>
        <end position="195"/>
    </location>
</feature>
<keyword evidence="4" id="KW-1185">Reference proteome</keyword>
<evidence type="ECO:0000259" key="2">
    <source>
        <dbReference type="Pfam" id="PF22943"/>
    </source>
</evidence>
<proteinExistence type="predicted"/>
<gene>
    <name evidence="3" type="ORF">PISL3812_07146</name>
</gene>
<evidence type="ECO:0000313" key="4">
    <source>
        <dbReference type="Proteomes" id="UP000054383"/>
    </source>
</evidence>